<feature type="region of interest" description="Disordered" evidence="4">
    <location>
        <begin position="1"/>
        <end position="103"/>
    </location>
</feature>
<evidence type="ECO:0000256" key="2">
    <source>
        <dbReference type="ARBA" id="ARBA00022679"/>
    </source>
</evidence>
<dbReference type="STRING" id="48269.A0A183N7X1"/>
<evidence type="ECO:0000313" key="6">
    <source>
        <dbReference type="Proteomes" id="UP000277204"/>
    </source>
</evidence>
<feature type="compositionally biased region" description="Polar residues" evidence="4">
    <location>
        <begin position="19"/>
        <end position="29"/>
    </location>
</feature>
<keyword evidence="2 3" id="KW-0808">Transferase</keyword>
<dbReference type="InterPro" id="IPR027350">
    <property type="entry name" value="GT23_dom"/>
</dbReference>
<organism evidence="5 6">
    <name type="scientific">Schistosoma margrebowiei</name>
    <dbReference type="NCBI Taxonomy" id="48269"/>
    <lineage>
        <taxon>Eukaryota</taxon>
        <taxon>Metazoa</taxon>
        <taxon>Spiralia</taxon>
        <taxon>Lophotrochozoa</taxon>
        <taxon>Platyhelminthes</taxon>
        <taxon>Trematoda</taxon>
        <taxon>Digenea</taxon>
        <taxon>Strigeidida</taxon>
        <taxon>Schistosomatoidea</taxon>
        <taxon>Schistosomatidae</taxon>
        <taxon>Schistosoma</taxon>
    </lineage>
</organism>
<dbReference type="EMBL" id="UZAI01020363">
    <property type="protein sequence ID" value="VDP51103.1"/>
    <property type="molecule type" value="Genomic_DNA"/>
</dbReference>
<evidence type="ECO:0000256" key="1">
    <source>
        <dbReference type="ARBA" id="ARBA00022676"/>
    </source>
</evidence>
<dbReference type="InterPro" id="IPR045573">
    <property type="entry name" value="Fut8_N_cat"/>
</dbReference>
<keyword evidence="1 3" id="KW-0328">Glycosyltransferase</keyword>
<dbReference type="Pfam" id="PF19745">
    <property type="entry name" value="FUT8_N_cat"/>
    <property type="match status" value="1"/>
</dbReference>
<name>A0A183N7X1_9TREM</name>
<dbReference type="InterPro" id="IPR045609">
    <property type="entry name" value="DUF6451"/>
</dbReference>
<feature type="compositionally biased region" description="Basic and acidic residues" evidence="4">
    <location>
        <begin position="86"/>
        <end position="99"/>
    </location>
</feature>
<feature type="compositionally biased region" description="Basic and acidic residues" evidence="4">
    <location>
        <begin position="64"/>
        <end position="79"/>
    </location>
</feature>
<dbReference type="PANTHER" id="PTHR13132:SF29">
    <property type="entry name" value="ALPHA-(1,6)-FUCOSYLTRANSFERASE"/>
    <property type="match status" value="1"/>
</dbReference>
<comment type="similarity">
    <text evidence="3">Belongs to the glycosyltransferase 23 family.</text>
</comment>
<accession>A0A183N7X1</accession>
<reference evidence="5 6" key="1">
    <citation type="submission" date="2018-11" db="EMBL/GenBank/DDBJ databases">
        <authorList>
            <consortium name="Pathogen Informatics"/>
        </authorList>
    </citation>
    <scope>NUCLEOTIDE SEQUENCE [LARGE SCALE GENOMIC DNA]</scope>
    <source>
        <strain evidence="5 6">Zambia</strain>
    </source>
</reference>
<keyword evidence="6" id="KW-1185">Reference proteome</keyword>
<dbReference type="Proteomes" id="UP000277204">
    <property type="component" value="Unassembled WGS sequence"/>
</dbReference>
<protein>
    <submittedName>
        <fullName evidence="5">Uncharacterized protein</fullName>
    </submittedName>
</protein>
<dbReference type="PANTHER" id="PTHR13132">
    <property type="entry name" value="ALPHA- 1,6 -FUCOSYLTRANSFERASE"/>
    <property type="match status" value="1"/>
</dbReference>
<gene>
    <name evidence="5" type="ORF">SMRZ_LOCUS24396</name>
</gene>
<dbReference type="PROSITE" id="PS51659">
    <property type="entry name" value="GT23"/>
    <property type="match status" value="1"/>
</dbReference>
<evidence type="ECO:0000256" key="3">
    <source>
        <dbReference type="PROSITE-ProRule" id="PRU00992"/>
    </source>
</evidence>
<evidence type="ECO:0000313" key="5">
    <source>
        <dbReference type="EMBL" id="VDP51103.1"/>
    </source>
</evidence>
<dbReference type="Pfam" id="PF20049">
    <property type="entry name" value="DUF6451"/>
    <property type="match status" value="1"/>
</dbReference>
<proteinExistence type="inferred from homology"/>
<evidence type="ECO:0000256" key="4">
    <source>
        <dbReference type="SAM" id="MobiDB-lite"/>
    </source>
</evidence>
<sequence length="695" mass="80697">MDFYRNTGQDQRKEEQEGSNKQQPNTSRESPSKTEYIEANKQVKRSIRADKKNNVEELATTAEKAAREGNMKQLHETTKKLAGKYSKPERSVKDKEGKPVTEIQQQRNRWVEYFEELLNRPAPMNPPDIEAAHTDLPIDVNPPTKEEIRMAVRQIKNGKAAGPDNIPAEALKPQHTQRKTKVLKFKAENNNPITLDGKTLENVESFTYLGSIIDEQEGSDADVKARIGKARTAFLQLKNIWNSKQLSTNIEVRIFNTNVKAVLLYGAETWRTTTTTIKKVQVLINSWLRKILNIHWPDTISNSLLWERTNQLLAEEEIRKRRWKWIGHTLRKSSNCITRQALTWNPERKRKRGRPENTLRRIIETDMKTTNYNWTELERIAQDRVGWRMLVSGLCSFTRSNRHVGRIGISHETLRRRALNYVYEARYTLKNLRNIFTQLKRVNQKELDTETVSSIQASLVRYRQNMEETISHFQIILNKLGELDEFSQIRKNGLNKLSQILQSKIQKQQNPSDCKKAKYVTFDFTNLCGLGCCMHQLMYCLQLALENDRVLVLKNHHPGDVFREWLHQNMLPLSNKCSYLDSDNRSDNIECPLLRKAFTNPKWLPHVLPIDMNEELLRLHEAPFVWFAGQLAAYILRPKPQLAQLINVTLKSFKTSGDPVVGVHIRRTDKVGVCSYTSSEYSMMHLIIQNLNSEC</sequence>
<dbReference type="GO" id="GO:0046921">
    <property type="term" value="F:alpha-(1-&gt;6)-fucosyltransferase activity"/>
    <property type="evidence" value="ECO:0007669"/>
    <property type="project" value="TreeGrafter"/>
</dbReference>
<dbReference type="AlphaFoldDB" id="A0A183N7X1"/>
<dbReference type="GO" id="GO:0006487">
    <property type="term" value="P:protein N-linked glycosylation"/>
    <property type="evidence" value="ECO:0007669"/>
    <property type="project" value="TreeGrafter"/>
</dbReference>
<feature type="region of interest" description="Important for donor substrate binding" evidence="3">
    <location>
        <begin position="666"/>
        <end position="667"/>
    </location>
</feature>